<name>W8RU26_9RHOB</name>
<evidence type="ECO:0000313" key="1">
    <source>
        <dbReference type="EMBL" id="AHM04718.1"/>
    </source>
</evidence>
<protein>
    <submittedName>
        <fullName evidence="1">Uncharacterized protein</fullName>
    </submittedName>
</protein>
<gene>
    <name evidence="1" type="ORF">roselon_02391</name>
</gene>
<keyword evidence="2" id="KW-1185">Reference proteome</keyword>
<dbReference type="Proteomes" id="UP000019593">
    <property type="component" value="Chromosome"/>
</dbReference>
<organism evidence="1 2">
    <name type="scientific">Roseicyclus elongatus DSM 19469</name>
    <dbReference type="NCBI Taxonomy" id="1294273"/>
    <lineage>
        <taxon>Bacteria</taxon>
        <taxon>Pseudomonadati</taxon>
        <taxon>Pseudomonadota</taxon>
        <taxon>Alphaproteobacteria</taxon>
        <taxon>Rhodobacterales</taxon>
        <taxon>Roseobacteraceae</taxon>
        <taxon>Roseicyclus</taxon>
    </lineage>
</organism>
<dbReference type="eggNOG" id="COG3591">
    <property type="taxonomic scope" value="Bacteria"/>
</dbReference>
<dbReference type="eggNOG" id="COG1196">
    <property type="taxonomic scope" value="Bacteria"/>
</dbReference>
<dbReference type="AlphaFoldDB" id="W8RU26"/>
<dbReference type="KEGG" id="red:roselon_02391"/>
<proteinExistence type="predicted"/>
<dbReference type="HOGENOM" id="CLU_499465_0_0_5"/>
<reference evidence="1 2" key="1">
    <citation type="submission" date="2013-03" db="EMBL/GenBank/DDBJ databases">
        <authorList>
            <person name="Fiebig A."/>
            <person name="Goeker M."/>
            <person name="Klenk H.-P.P."/>
        </authorList>
    </citation>
    <scope>NUCLEOTIDE SEQUENCE [LARGE SCALE GENOMIC DNA]</scope>
    <source>
        <strain evidence="2">DSM 19469</strain>
    </source>
</reference>
<dbReference type="EMBL" id="CP004372">
    <property type="protein sequence ID" value="AHM04718.1"/>
    <property type="molecule type" value="Genomic_DNA"/>
</dbReference>
<evidence type="ECO:0000313" key="2">
    <source>
        <dbReference type="Proteomes" id="UP000019593"/>
    </source>
</evidence>
<sequence>MGGAAIACPSGLLATDAITYSGLSEDPFTALSRPVTAGGDQTLEACGLGILGTGQFRSAPDYSFNISDMAGRHVVFDVESDCDPALLVQTSDGQWLFNDDTNGLNPAITIEDPAQMSGTVHVWVGTFMGGGCEATLNLTNVPEDGSMPVPLPDSGMGATDMPTPVPLPLPAPTPTPAPAPMPVQQVVCPNPAFTGQPLTFAASQLVQPQSLSGTAMGSETRVYDCPGVDGGGTATQAPQYTMYLSGMQGYELQLEANGSCDTTLLAYGADGQWYYNDDGAGDLQPRLTIPAAAANGQLSVWMGTFGGQSCPATLTAQAISLAPPTPVSCPNPAIPGPPLNFTAAQLLQPQAYSIQATGSDTRVADCPGVDGGGSATAMPQTSLYLSGMQGYELQLEANGSCDTTLLVHGADGQWYYDDDGAGNLQPSLTVPGAALNGRVDVWVGTFGGGSCPATFTLQASQLAPPPPPQGCPNPAFSGQPITASGDNLRPDFGYTLQTTAAGSTALGECTTPGRGYANAAPNFSLYLSDMQRYGALEIEVNSSCDTTLLVRDAFGQWHFDDDSAGSLMPLLRLTNTAALNGRVDVWVGTYGGGSCAASLALRSQF</sequence>
<accession>W8RU26</accession>